<reference evidence="1" key="1">
    <citation type="submission" date="2022-11" db="EMBL/GenBank/DDBJ databases">
        <title>Centuries of genome instability and evolution in soft-shell clam transmissible cancer (bioRxiv).</title>
        <authorList>
            <person name="Hart S.F.M."/>
            <person name="Yonemitsu M.A."/>
            <person name="Giersch R.M."/>
            <person name="Beal B.F."/>
            <person name="Arriagada G."/>
            <person name="Davis B.W."/>
            <person name="Ostrander E.A."/>
            <person name="Goff S.P."/>
            <person name="Metzger M.J."/>
        </authorList>
    </citation>
    <scope>NUCLEOTIDE SEQUENCE</scope>
    <source>
        <strain evidence="1">MELC-2E11</strain>
        <tissue evidence="1">Siphon/mantle</tissue>
    </source>
</reference>
<name>A0ABY7GAC5_MYAAR</name>
<dbReference type="EMBL" id="CP111027">
    <property type="protein sequence ID" value="WAR30051.1"/>
    <property type="molecule type" value="Genomic_DNA"/>
</dbReference>
<organism evidence="1 2">
    <name type="scientific">Mya arenaria</name>
    <name type="common">Soft-shell clam</name>
    <dbReference type="NCBI Taxonomy" id="6604"/>
    <lineage>
        <taxon>Eukaryota</taxon>
        <taxon>Metazoa</taxon>
        <taxon>Spiralia</taxon>
        <taxon>Lophotrochozoa</taxon>
        <taxon>Mollusca</taxon>
        <taxon>Bivalvia</taxon>
        <taxon>Autobranchia</taxon>
        <taxon>Heteroconchia</taxon>
        <taxon>Euheterodonta</taxon>
        <taxon>Imparidentia</taxon>
        <taxon>Neoheterodontei</taxon>
        <taxon>Myida</taxon>
        <taxon>Myoidea</taxon>
        <taxon>Myidae</taxon>
        <taxon>Mya</taxon>
    </lineage>
</organism>
<accession>A0ABY7GAC5</accession>
<sequence length="91" mass="9877">MVSGQTGVNGLHVTSHAIKENTHAQEHVPTRNQRITAVTVSALPMNINVVTANHVLMASGLHGNNGRHVRSRVGLVLHHVTENATIPRHLY</sequence>
<protein>
    <submittedName>
        <fullName evidence="1">Uncharacterized protein</fullName>
    </submittedName>
</protein>
<dbReference type="Proteomes" id="UP001164746">
    <property type="component" value="Chromosome 16"/>
</dbReference>
<gene>
    <name evidence="1" type="ORF">MAR_003619</name>
</gene>
<evidence type="ECO:0000313" key="2">
    <source>
        <dbReference type="Proteomes" id="UP001164746"/>
    </source>
</evidence>
<keyword evidence="2" id="KW-1185">Reference proteome</keyword>
<proteinExistence type="predicted"/>
<evidence type="ECO:0000313" key="1">
    <source>
        <dbReference type="EMBL" id="WAR30051.1"/>
    </source>
</evidence>